<organism evidence="3 4">
    <name type="scientific">Endosaccharibacter trunci</name>
    <dbReference type="NCBI Taxonomy" id="2812733"/>
    <lineage>
        <taxon>Bacteria</taxon>
        <taxon>Pseudomonadati</taxon>
        <taxon>Pseudomonadota</taxon>
        <taxon>Alphaproteobacteria</taxon>
        <taxon>Acetobacterales</taxon>
        <taxon>Acetobacteraceae</taxon>
        <taxon>Endosaccharibacter</taxon>
    </lineage>
</organism>
<keyword evidence="1" id="KW-1133">Transmembrane helix</keyword>
<dbReference type="InterPro" id="IPR052020">
    <property type="entry name" value="Cyclic_di-GMP/3'3'-cGAMP_PDE"/>
</dbReference>
<dbReference type="Gene3D" id="1.10.3210.10">
    <property type="entry name" value="Hypothetical protein af1432"/>
    <property type="match status" value="1"/>
</dbReference>
<dbReference type="CDD" id="cd00077">
    <property type="entry name" value="HDc"/>
    <property type="match status" value="1"/>
</dbReference>
<comment type="caution">
    <text evidence="3">The sequence shown here is derived from an EMBL/GenBank/DDBJ whole genome shotgun (WGS) entry which is preliminary data.</text>
</comment>
<evidence type="ECO:0000259" key="2">
    <source>
        <dbReference type="PROSITE" id="PS51832"/>
    </source>
</evidence>
<reference evidence="3 4" key="1">
    <citation type="submission" date="2022-06" db="EMBL/GenBank/DDBJ databases">
        <title>Endosaccharibacter gen. nov., sp. nov., endophytic bacteria isolated from sugarcane.</title>
        <authorList>
            <person name="Pitiwittayakul N."/>
            <person name="Yukphan P."/>
            <person name="Charoenyingcharoen P."/>
            <person name="Tanasupawat S."/>
        </authorList>
    </citation>
    <scope>NUCLEOTIDE SEQUENCE [LARGE SCALE GENOMIC DNA]</scope>
    <source>
        <strain evidence="3 4">KSS8</strain>
    </source>
</reference>
<accession>A0ABT1W9D2</accession>
<dbReference type="EMBL" id="JAMSKV010000013">
    <property type="protein sequence ID" value="MCQ8279501.1"/>
    <property type="molecule type" value="Genomic_DNA"/>
</dbReference>
<dbReference type="RefSeq" id="WP_422864989.1">
    <property type="nucleotide sequence ID" value="NZ_JAMSKV010000013.1"/>
</dbReference>
<dbReference type="PANTHER" id="PTHR45228:SF1">
    <property type="entry name" value="CYCLIC DI-GMP PHOSPHODIESTERASE TM_0186"/>
    <property type="match status" value="1"/>
</dbReference>
<gene>
    <name evidence="3" type="ORF">NFI95_13730</name>
</gene>
<proteinExistence type="predicted"/>
<dbReference type="PANTHER" id="PTHR45228">
    <property type="entry name" value="CYCLIC DI-GMP PHOSPHODIESTERASE TM_0186-RELATED"/>
    <property type="match status" value="1"/>
</dbReference>
<dbReference type="InterPro" id="IPR037522">
    <property type="entry name" value="HD_GYP_dom"/>
</dbReference>
<evidence type="ECO:0000313" key="3">
    <source>
        <dbReference type="EMBL" id="MCQ8279501.1"/>
    </source>
</evidence>
<evidence type="ECO:0000313" key="4">
    <source>
        <dbReference type="Proteomes" id="UP001524587"/>
    </source>
</evidence>
<protein>
    <recommendedName>
        <fullName evidence="2">HD-GYP domain-containing protein</fullName>
    </recommendedName>
</protein>
<evidence type="ECO:0000256" key="1">
    <source>
        <dbReference type="SAM" id="Phobius"/>
    </source>
</evidence>
<keyword evidence="4" id="KW-1185">Reference proteome</keyword>
<dbReference type="InterPro" id="IPR003607">
    <property type="entry name" value="HD/PDEase_dom"/>
</dbReference>
<feature type="domain" description="HD-GYP" evidence="2">
    <location>
        <begin position="85"/>
        <end position="275"/>
    </location>
</feature>
<keyword evidence="1" id="KW-0812">Transmembrane</keyword>
<feature type="transmembrane region" description="Helical" evidence="1">
    <location>
        <begin position="27"/>
        <end position="45"/>
    </location>
</feature>
<name>A0ABT1W9D2_9PROT</name>
<dbReference type="PROSITE" id="PS51832">
    <property type="entry name" value="HD_GYP"/>
    <property type="match status" value="1"/>
</dbReference>
<sequence length="303" mass="32071">MSSLSKLVSALNSLMSQIRLPLRGRNLLLQCASVLTVLCLLVTVARRGGSAAMIQVPALLALLGCIAAGRPFFLRSLGARVSASLTGCRREAALLQRLQTLCSSGDFPQRHERVADLVAFLAAQTGCSRFEQKQLAAASGLHNIGLVSLPPGFAGGPGATARQAAMLARRLLSGSSVVHRLAIEMASCQSENWDGTGEAFGLANDAIPFSARLLHVALALDALLPRTGRLPDRSELVSIAARLDAEGGRTLDPALAHLSSLHIDALELLLRSHLGRHIPCGIQPQWWSYATQPYVVGRGLTVA</sequence>
<dbReference type="Proteomes" id="UP001524587">
    <property type="component" value="Unassembled WGS sequence"/>
</dbReference>
<feature type="transmembrane region" description="Helical" evidence="1">
    <location>
        <begin position="51"/>
        <end position="73"/>
    </location>
</feature>
<dbReference type="SUPFAM" id="SSF109604">
    <property type="entry name" value="HD-domain/PDEase-like"/>
    <property type="match status" value="1"/>
</dbReference>
<dbReference type="Pfam" id="PF13487">
    <property type="entry name" value="HD_5"/>
    <property type="match status" value="1"/>
</dbReference>
<keyword evidence="1" id="KW-0472">Membrane</keyword>